<proteinExistence type="inferred from homology"/>
<evidence type="ECO:0008006" key="5">
    <source>
        <dbReference type="Google" id="ProtNLM"/>
    </source>
</evidence>
<keyword evidence="1" id="KW-0560">Oxidoreductase</keyword>
<dbReference type="AlphaFoldDB" id="A0A4U7B0Y5"/>
<name>A0A4U7B0Y5_9PEZI</name>
<dbReference type="EMBL" id="PTQR01000080">
    <property type="protein sequence ID" value="TKX21714.1"/>
    <property type="molecule type" value="Genomic_DNA"/>
</dbReference>
<accession>A0A4U7B0Y5</accession>
<organism evidence="3 4">
    <name type="scientific">Elsinoe australis</name>
    <dbReference type="NCBI Taxonomy" id="40998"/>
    <lineage>
        <taxon>Eukaryota</taxon>
        <taxon>Fungi</taxon>
        <taxon>Dikarya</taxon>
        <taxon>Ascomycota</taxon>
        <taxon>Pezizomycotina</taxon>
        <taxon>Dothideomycetes</taxon>
        <taxon>Dothideomycetidae</taxon>
        <taxon>Myriangiales</taxon>
        <taxon>Elsinoaceae</taxon>
        <taxon>Elsinoe</taxon>
    </lineage>
</organism>
<dbReference type="InterPro" id="IPR044053">
    <property type="entry name" value="AsaB-like"/>
</dbReference>
<protein>
    <recommendedName>
        <fullName evidence="5">CmcJ-like methyltransferase</fullName>
    </recommendedName>
</protein>
<sequence>MPLQALTTSVFCLERLEVYATHKPFEVRVERPNEAGDLGPQTNLRTEERGGIAVEDVRHRKHSLSFEKNGFFVLDIDVNMAPEEFEDKQAIEEKYLPVVAETLSRRLGAERIQIHDYLVRKSNETFPFSTGQPSRYEPPAMVLHIDTTPSATKELVANLNGSITADTMSKMRYQYITLWRPLRGPVKRWPMALCDNTTVNAERDLAAKDMVYWDRVVETFQVYFSESYKFYYLSDQMPNEAWVMLQSDSQGLTGVPHSSFVNPEVLDKDPQRESIEVRMFVYY</sequence>
<evidence type="ECO:0000313" key="4">
    <source>
        <dbReference type="Proteomes" id="UP000308133"/>
    </source>
</evidence>
<dbReference type="Proteomes" id="UP000308133">
    <property type="component" value="Unassembled WGS sequence"/>
</dbReference>
<evidence type="ECO:0000256" key="2">
    <source>
        <dbReference type="ARBA" id="ARBA00023604"/>
    </source>
</evidence>
<dbReference type="NCBIfam" id="NF041278">
    <property type="entry name" value="CmcJ_NvfI_EfuI"/>
    <property type="match status" value="1"/>
</dbReference>
<evidence type="ECO:0000313" key="3">
    <source>
        <dbReference type="EMBL" id="TKX21714.1"/>
    </source>
</evidence>
<evidence type="ECO:0000256" key="1">
    <source>
        <dbReference type="ARBA" id="ARBA00023002"/>
    </source>
</evidence>
<comment type="caution">
    <text evidence="3">The sequence shown here is derived from an EMBL/GenBank/DDBJ whole genome shotgun (WGS) entry which is preliminary data.</text>
</comment>
<dbReference type="GO" id="GO:0016491">
    <property type="term" value="F:oxidoreductase activity"/>
    <property type="evidence" value="ECO:0007669"/>
    <property type="project" value="UniProtKB-KW"/>
</dbReference>
<comment type="similarity">
    <text evidence="2">Belongs to the asaB hydroxylase/desaturase family.</text>
</comment>
<dbReference type="PANTHER" id="PTHR34598:SF3">
    <property type="entry name" value="OXIDOREDUCTASE AN1597"/>
    <property type="match status" value="1"/>
</dbReference>
<reference evidence="3 4" key="1">
    <citation type="submission" date="2018-02" db="EMBL/GenBank/DDBJ databases">
        <title>Draft genome sequences of Elsinoe sp., causing black scab on jojoba.</title>
        <authorList>
            <person name="Stodart B."/>
            <person name="Jeffress S."/>
            <person name="Ash G."/>
            <person name="Arun Chinnappa K."/>
        </authorList>
    </citation>
    <scope>NUCLEOTIDE SEQUENCE [LARGE SCALE GENOMIC DNA]</scope>
    <source>
        <strain evidence="3 4">Hillstone_2</strain>
    </source>
</reference>
<dbReference type="PANTHER" id="PTHR34598">
    <property type="entry name" value="BLL6449 PROTEIN"/>
    <property type="match status" value="1"/>
</dbReference>
<gene>
    <name evidence="3" type="ORF">C1H76_6210</name>
</gene>